<name>A0A4Q5H8N9_9BACE</name>
<evidence type="ECO:0000313" key="4">
    <source>
        <dbReference type="Proteomes" id="UP000335496"/>
    </source>
</evidence>
<reference evidence="1 4" key="1">
    <citation type="journal article" date="2019" name="Nat. Med.">
        <title>A library of human gut bacterial isolates paired with longitudinal multiomics data enables mechanistic microbiome research.</title>
        <authorList>
            <person name="Poyet M."/>
            <person name="Groussin M."/>
            <person name="Gibbons S.M."/>
            <person name="Avila-Pacheco J."/>
            <person name="Jiang X."/>
            <person name="Kearney S.M."/>
            <person name="Perrotta A.R."/>
            <person name="Berdy B."/>
            <person name="Zhao S."/>
            <person name="Lieberman T.D."/>
            <person name="Swanson P.K."/>
            <person name="Smith M."/>
            <person name="Roesemann S."/>
            <person name="Alexander J.E."/>
            <person name="Rich S.A."/>
            <person name="Livny J."/>
            <person name="Vlamakis H."/>
            <person name="Clish C."/>
            <person name="Bullock K."/>
            <person name="Deik A."/>
            <person name="Scott J."/>
            <person name="Pierce K.A."/>
            <person name="Xavier R.J."/>
            <person name="Alm E.J."/>
        </authorList>
    </citation>
    <scope>NUCLEOTIDE SEQUENCE [LARGE SCALE GENOMIC DNA]</scope>
    <source>
        <strain evidence="1 4">BIOML-A1</strain>
    </source>
</reference>
<protein>
    <submittedName>
        <fullName evidence="2">Methyltransferase</fullName>
    </submittedName>
</protein>
<evidence type="ECO:0000313" key="1">
    <source>
        <dbReference type="EMBL" id="KAA5276776.1"/>
    </source>
</evidence>
<gene>
    <name evidence="2" type="ORF">EAJ03_01745</name>
    <name evidence="1" type="ORF">F2Z23_01750</name>
</gene>
<organism evidence="2 3">
    <name type="scientific">Bacteroides eggerthii</name>
    <dbReference type="NCBI Taxonomy" id="28111"/>
    <lineage>
        <taxon>Bacteria</taxon>
        <taxon>Pseudomonadati</taxon>
        <taxon>Bacteroidota</taxon>
        <taxon>Bacteroidia</taxon>
        <taxon>Bacteroidales</taxon>
        <taxon>Bacteroidaceae</taxon>
        <taxon>Bacteroides</taxon>
    </lineage>
</organism>
<dbReference type="GO" id="GO:0032259">
    <property type="term" value="P:methylation"/>
    <property type="evidence" value="ECO:0007669"/>
    <property type="project" value="UniProtKB-KW"/>
</dbReference>
<dbReference type="Proteomes" id="UP000335496">
    <property type="component" value="Unassembled WGS sequence"/>
</dbReference>
<reference evidence="2 3" key="2">
    <citation type="journal article" date="2019" name="Science, e1252229">
        <title>Invertible promoters mediate bacterial phase variation, antibiotic resistance, and host adaptation in the gut.</title>
        <authorList>
            <person name="Jiang X."/>
            <person name="Hall A.B."/>
            <person name="Arthur T.D."/>
            <person name="Plichta D.R."/>
            <person name="Covington C.T."/>
            <person name="Poyet M."/>
            <person name="Crothers J."/>
            <person name="Moses P.L."/>
            <person name="Tolonen A.C."/>
            <person name="Vlamakis H."/>
            <person name="Alm E.J."/>
            <person name="Xavier R.J."/>
        </authorList>
    </citation>
    <scope>NUCLEOTIDE SEQUENCE [LARGE SCALE GENOMIC DNA]</scope>
    <source>
        <strain evidence="2">Bj_0095</strain>
        <strain evidence="3">bj_0095</strain>
    </source>
</reference>
<keyword evidence="2" id="KW-0489">Methyltransferase</keyword>
<evidence type="ECO:0000313" key="2">
    <source>
        <dbReference type="EMBL" id="RYT77867.1"/>
    </source>
</evidence>
<proteinExistence type="predicted"/>
<dbReference type="InterPro" id="IPR029063">
    <property type="entry name" value="SAM-dependent_MTases_sf"/>
</dbReference>
<comment type="caution">
    <text evidence="2">The sequence shown here is derived from an EMBL/GenBank/DDBJ whole genome shotgun (WGS) entry which is preliminary data.</text>
</comment>
<dbReference type="Gene3D" id="3.40.50.150">
    <property type="entry name" value="Vaccinia Virus protein VP39"/>
    <property type="match status" value="1"/>
</dbReference>
<sequence length="161" mass="18867">MSETKIILDACCGSRMFWFDKENPLILFADIRDEEHTLCDGRSLKVHPDIVSDFTDMPFLDKSFKLVVFDPPHLLKVGQNSWLAKKYGKLPEDWPRVIKKGIDECFRVLEDYGVLIFKWNEEQITVREVLKAIGRQPLFGHTTGRHGKTMWMCFMKLPIYE</sequence>
<dbReference type="EMBL" id="RCXL01000002">
    <property type="protein sequence ID" value="RYT77867.1"/>
    <property type="molecule type" value="Genomic_DNA"/>
</dbReference>
<evidence type="ECO:0000313" key="3">
    <source>
        <dbReference type="Proteomes" id="UP000291917"/>
    </source>
</evidence>
<dbReference type="GO" id="GO:0008168">
    <property type="term" value="F:methyltransferase activity"/>
    <property type="evidence" value="ECO:0007669"/>
    <property type="project" value="UniProtKB-KW"/>
</dbReference>
<dbReference type="SUPFAM" id="SSF53335">
    <property type="entry name" value="S-adenosyl-L-methionine-dependent methyltransferases"/>
    <property type="match status" value="1"/>
</dbReference>
<dbReference type="AlphaFoldDB" id="A0A4Q5H8N9"/>
<keyword evidence="2" id="KW-0808">Transferase</keyword>
<dbReference type="RefSeq" id="WP_004327449.1">
    <property type="nucleotide sequence ID" value="NZ_RCXL01000002.1"/>
</dbReference>
<dbReference type="EMBL" id="VVZX01000002">
    <property type="protein sequence ID" value="KAA5276776.1"/>
    <property type="molecule type" value="Genomic_DNA"/>
</dbReference>
<dbReference type="Proteomes" id="UP000291917">
    <property type="component" value="Unassembled WGS sequence"/>
</dbReference>
<keyword evidence="4" id="KW-1185">Reference proteome</keyword>
<accession>A0A4Q5H8N9</accession>